<keyword evidence="7 12" id="KW-0521">NADP</keyword>
<dbReference type="Gene3D" id="3.40.50.80">
    <property type="entry name" value="Nucleotide-binding domain of ferredoxin-NADP reductase (FNR) module"/>
    <property type="match status" value="1"/>
</dbReference>
<comment type="caution">
    <text evidence="15">The sequence shown here is derived from an EMBL/GenBank/DDBJ whole genome shotgun (WGS) entry which is preliminary data.</text>
</comment>
<gene>
    <name evidence="15" type="ORF">CLV37_10626</name>
</gene>
<evidence type="ECO:0000256" key="4">
    <source>
        <dbReference type="ARBA" id="ARBA00022630"/>
    </source>
</evidence>
<dbReference type="InterPro" id="IPR010199">
    <property type="entry name" value="CysJ"/>
</dbReference>
<dbReference type="PROSITE" id="PS51384">
    <property type="entry name" value="FAD_FR"/>
    <property type="match status" value="1"/>
</dbReference>
<dbReference type="InterPro" id="IPR001709">
    <property type="entry name" value="Flavoprot_Pyr_Nucl_cyt_Rdtase"/>
</dbReference>
<comment type="catalytic activity">
    <reaction evidence="11">
        <text>hydrogen sulfide + 3 NADP(+) + 3 H2O = sulfite + 3 NADPH + 4 H(+)</text>
        <dbReference type="Rhea" id="RHEA:13801"/>
        <dbReference type="ChEBI" id="CHEBI:15377"/>
        <dbReference type="ChEBI" id="CHEBI:15378"/>
        <dbReference type="ChEBI" id="CHEBI:17359"/>
        <dbReference type="ChEBI" id="CHEBI:29919"/>
        <dbReference type="ChEBI" id="CHEBI:57783"/>
        <dbReference type="ChEBI" id="CHEBI:58349"/>
        <dbReference type="EC" id="1.8.1.2"/>
    </reaction>
</comment>
<evidence type="ECO:0000256" key="10">
    <source>
        <dbReference type="ARBA" id="ARBA00023192"/>
    </source>
</evidence>
<dbReference type="CDD" id="cd06199">
    <property type="entry name" value="SiR"/>
    <property type="match status" value="1"/>
</dbReference>
<proteinExistence type="predicted"/>
<evidence type="ECO:0000259" key="13">
    <source>
        <dbReference type="PROSITE" id="PS50902"/>
    </source>
</evidence>
<dbReference type="InterPro" id="IPR039261">
    <property type="entry name" value="FNR_nucleotide-bd"/>
</dbReference>
<dbReference type="InterPro" id="IPR017927">
    <property type="entry name" value="FAD-bd_FR_type"/>
</dbReference>
<evidence type="ECO:0000256" key="12">
    <source>
        <dbReference type="PIRSR" id="PIRSR000207-1"/>
    </source>
</evidence>
<comment type="cofactor">
    <cofactor evidence="12">
        <name>FAD</name>
        <dbReference type="ChEBI" id="CHEBI:57692"/>
    </cofactor>
    <text evidence="12">Binds 1 FAD per subunit.</text>
</comment>
<keyword evidence="16" id="KW-1185">Reference proteome</keyword>
<evidence type="ECO:0000256" key="11">
    <source>
        <dbReference type="ARBA" id="ARBA00052219"/>
    </source>
</evidence>
<dbReference type="AlphaFoldDB" id="A0A2T0R327"/>
<dbReference type="InterPro" id="IPR001433">
    <property type="entry name" value="OxRdtase_FAD/NAD-bd"/>
</dbReference>
<evidence type="ECO:0000256" key="1">
    <source>
        <dbReference type="ARBA" id="ARBA00012604"/>
    </source>
</evidence>
<feature type="binding site" evidence="12">
    <location>
        <begin position="507"/>
        <end position="511"/>
    </location>
    <ligand>
        <name>NADP(+)</name>
        <dbReference type="ChEBI" id="CHEBI:58349"/>
    </ligand>
</feature>
<dbReference type="Proteomes" id="UP000238083">
    <property type="component" value="Unassembled WGS sequence"/>
</dbReference>
<keyword evidence="8" id="KW-0249">Electron transport</keyword>
<dbReference type="Gene3D" id="1.20.990.10">
    <property type="entry name" value="NADPH-cytochrome p450 Reductase, Chain A, domain 3"/>
    <property type="match status" value="1"/>
</dbReference>
<dbReference type="InterPro" id="IPR001094">
    <property type="entry name" value="Flavdoxin-like"/>
</dbReference>
<feature type="domain" description="FAD-binding FR-type" evidence="14">
    <location>
        <begin position="218"/>
        <end position="430"/>
    </location>
</feature>
<dbReference type="Pfam" id="PF00667">
    <property type="entry name" value="FAD_binding_1"/>
    <property type="match status" value="1"/>
</dbReference>
<feature type="binding site" evidence="12">
    <location>
        <begin position="387"/>
        <end position="389"/>
    </location>
    <ligand>
        <name>FAD</name>
        <dbReference type="ChEBI" id="CHEBI:57692"/>
    </ligand>
</feature>
<feature type="domain" description="Flavodoxin-like" evidence="13">
    <location>
        <begin position="51"/>
        <end position="189"/>
    </location>
</feature>
<dbReference type="Gene3D" id="2.40.30.10">
    <property type="entry name" value="Translation factors"/>
    <property type="match status" value="1"/>
</dbReference>
<reference evidence="15 16" key="1">
    <citation type="submission" date="2018-03" db="EMBL/GenBank/DDBJ databases">
        <title>Genomic Encyclopedia of Archaeal and Bacterial Type Strains, Phase II (KMG-II): from individual species to whole genera.</title>
        <authorList>
            <person name="Goeker M."/>
        </authorList>
    </citation>
    <scope>NUCLEOTIDE SEQUENCE [LARGE SCALE GENOMIC DNA]</scope>
    <source>
        <strain evidence="15 16">DSM 19711</strain>
    </source>
</reference>
<evidence type="ECO:0000256" key="7">
    <source>
        <dbReference type="ARBA" id="ARBA00022857"/>
    </source>
</evidence>
<feature type="binding site" evidence="12">
    <location>
        <begin position="104"/>
        <end position="107"/>
    </location>
    <ligand>
        <name>FMN</name>
        <dbReference type="ChEBI" id="CHEBI:58210"/>
    </ligand>
</feature>
<sequence>MTAASTTGNGLLIPADAPFSAGQQVWLAGFLAGVSSARRNTAAKPAATVTVEVLYGSQTGNSERVAEDVVAALRAQGLGGTARVLDDVSLEDLAAMQRVLVVTSTYGEGEMPDNAELFWEALASPTAPRLEGLRFSVLALGDSGYDEFCQAGRLFDLRFEQLGATRVAPRVDCDVEFEDPAAEWTGRVVGLLAAEAGSAPVPAPAAPVRRERSKWNRKNPYPSRLRVNRVLSGAGSAKEIRHLELDLAGSGIEYAAGDALAVVPRNSPALVDALLAELGFDPDQDVSGVPLREQLGSHWEISAPSKDLVARLAERHPDSELAAVIAHDDKGLLENWLWGRDVLDLLRLHPDHGVDVDALAGLVRPLTHRAYSISSSPLASPDRIHLTVAAVRHGTEREHLGVCSTYLADRLGEDDPVGIFLQPNAAFRLPADDDAPVVMIGPGTGIAPFRAFLQERAGRGAGGRNWLFFGDQHRADDFIYADELEEFQASGVLTRLDLAFSRDQAEKVYVQTRMRENSKELFSWLEDGGSVFVCGDASRMARDVDAALHDVVAEHRGRGADDAAAYVNDLKRSKRYVRDVY</sequence>
<evidence type="ECO:0000256" key="5">
    <source>
        <dbReference type="ARBA" id="ARBA00022643"/>
    </source>
</evidence>
<feature type="binding site" evidence="12">
    <location>
        <begin position="369"/>
        <end position="372"/>
    </location>
    <ligand>
        <name>FAD</name>
        <dbReference type="ChEBI" id="CHEBI:57692"/>
    </ligand>
</feature>
<dbReference type="RefSeq" id="WP_245885384.1">
    <property type="nucleotide sequence ID" value="NZ_PVZF01000006.1"/>
</dbReference>
<keyword evidence="5 12" id="KW-0288">FMN</keyword>
<dbReference type="GO" id="GO:0019344">
    <property type="term" value="P:cysteine biosynthetic process"/>
    <property type="evidence" value="ECO:0007669"/>
    <property type="project" value="UniProtKB-KW"/>
</dbReference>
<name>A0A2T0R327_9ACTN</name>
<dbReference type="PROSITE" id="PS50902">
    <property type="entry name" value="FLAVODOXIN_LIKE"/>
    <property type="match status" value="1"/>
</dbReference>
<evidence type="ECO:0000256" key="8">
    <source>
        <dbReference type="ARBA" id="ARBA00022982"/>
    </source>
</evidence>
<evidence type="ECO:0000259" key="14">
    <source>
        <dbReference type="PROSITE" id="PS51384"/>
    </source>
</evidence>
<evidence type="ECO:0000313" key="16">
    <source>
        <dbReference type="Proteomes" id="UP000238083"/>
    </source>
</evidence>
<dbReference type="PIRSF" id="PIRSF000207">
    <property type="entry name" value="SiR-FP_CysJ"/>
    <property type="match status" value="1"/>
</dbReference>
<evidence type="ECO:0000256" key="9">
    <source>
        <dbReference type="ARBA" id="ARBA00023002"/>
    </source>
</evidence>
<dbReference type="SUPFAM" id="SSF52218">
    <property type="entry name" value="Flavoproteins"/>
    <property type="match status" value="1"/>
</dbReference>
<dbReference type="EC" id="1.8.1.2" evidence="1"/>
<dbReference type="PANTHER" id="PTHR19384">
    <property type="entry name" value="NITRIC OXIDE SYNTHASE-RELATED"/>
    <property type="match status" value="1"/>
</dbReference>
<keyword evidence="4" id="KW-0285">Flavoprotein</keyword>
<dbReference type="GO" id="GO:0010181">
    <property type="term" value="F:FMN binding"/>
    <property type="evidence" value="ECO:0007669"/>
    <property type="project" value="InterPro"/>
</dbReference>
<evidence type="ECO:0000256" key="2">
    <source>
        <dbReference type="ARBA" id="ARBA00022448"/>
    </source>
</evidence>
<evidence type="ECO:0000256" key="6">
    <source>
        <dbReference type="ARBA" id="ARBA00022827"/>
    </source>
</evidence>
<keyword evidence="10" id="KW-0198">Cysteine biosynthesis</keyword>
<feature type="binding site" evidence="12">
    <location>
        <begin position="401"/>
        <end position="404"/>
    </location>
    <ligand>
        <name>FAD</name>
        <dbReference type="ChEBI" id="CHEBI:57692"/>
    </ligand>
</feature>
<dbReference type="InterPro" id="IPR017938">
    <property type="entry name" value="Riboflavin_synthase-like_b-brl"/>
</dbReference>
<dbReference type="PANTHER" id="PTHR19384:SF128">
    <property type="entry name" value="NADPH OXIDOREDUCTASE A"/>
    <property type="match status" value="1"/>
</dbReference>
<dbReference type="EMBL" id="PVZF01000006">
    <property type="protein sequence ID" value="PRY14468.1"/>
    <property type="molecule type" value="Genomic_DNA"/>
</dbReference>
<keyword evidence="6 12" id="KW-0274">FAD</keyword>
<feature type="binding site" evidence="12">
    <location>
        <begin position="140"/>
        <end position="149"/>
    </location>
    <ligand>
        <name>FMN</name>
        <dbReference type="ChEBI" id="CHEBI:58210"/>
    </ligand>
</feature>
<dbReference type="PRINTS" id="PR00371">
    <property type="entry name" value="FPNCR"/>
</dbReference>
<dbReference type="SUPFAM" id="SSF63380">
    <property type="entry name" value="Riboflavin synthase domain-like"/>
    <property type="match status" value="1"/>
</dbReference>
<dbReference type="InterPro" id="IPR023173">
    <property type="entry name" value="NADPH_Cyt_P450_Rdtase_alpha"/>
</dbReference>
<dbReference type="InterPro" id="IPR029039">
    <property type="entry name" value="Flavoprotein-like_sf"/>
</dbReference>
<protein>
    <recommendedName>
        <fullName evidence="1">assimilatory sulfite reductase (NADPH)</fullName>
        <ecNumber evidence="1">1.8.1.2</ecNumber>
    </recommendedName>
</protein>
<dbReference type="SUPFAM" id="SSF52343">
    <property type="entry name" value="Ferredoxin reductase-like, C-terminal NADP-linked domain"/>
    <property type="match status" value="1"/>
</dbReference>
<dbReference type="PRINTS" id="PR00369">
    <property type="entry name" value="FLAVODOXIN"/>
</dbReference>
<dbReference type="FunFam" id="3.40.50.80:FF:000001">
    <property type="entry name" value="NADPH--cytochrome P450 reductase 1"/>
    <property type="match status" value="1"/>
</dbReference>
<dbReference type="Pfam" id="PF00175">
    <property type="entry name" value="NAD_binding_1"/>
    <property type="match status" value="1"/>
</dbReference>
<dbReference type="GO" id="GO:0050660">
    <property type="term" value="F:flavin adenine dinucleotide binding"/>
    <property type="evidence" value="ECO:0007669"/>
    <property type="project" value="InterPro"/>
</dbReference>
<feature type="binding site" evidence="12">
    <location>
        <position position="543"/>
    </location>
    <ligand>
        <name>NADP(+)</name>
        <dbReference type="ChEBI" id="CHEBI:58349"/>
    </ligand>
</feature>
<evidence type="ECO:0000313" key="15">
    <source>
        <dbReference type="EMBL" id="PRY14468.1"/>
    </source>
</evidence>
<dbReference type="Gene3D" id="3.40.50.360">
    <property type="match status" value="1"/>
</dbReference>
<accession>A0A2T0R327</accession>
<dbReference type="GO" id="GO:0005829">
    <property type="term" value="C:cytosol"/>
    <property type="evidence" value="ECO:0007669"/>
    <property type="project" value="TreeGrafter"/>
</dbReference>
<organism evidence="15 16">
    <name type="scientific">Kineococcus rhizosphaerae</name>
    <dbReference type="NCBI Taxonomy" id="559628"/>
    <lineage>
        <taxon>Bacteria</taxon>
        <taxon>Bacillati</taxon>
        <taxon>Actinomycetota</taxon>
        <taxon>Actinomycetes</taxon>
        <taxon>Kineosporiales</taxon>
        <taxon>Kineosporiaceae</taxon>
        <taxon>Kineococcus</taxon>
    </lineage>
</organism>
<comment type="cofactor">
    <cofactor evidence="12">
        <name>FMN</name>
        <dbReference type="ChEBI" id="CHEBI:58210"/>
    </cofactor>
    <text evidence="12">Binds 1 FMN per subunit.</text>
</comment>
<feature type="binding site" evidence="12">
    <location>
        <position position="581"/>
    </location>
    <ligand>
        <name>FAD</name>
        <dbReference type="ChEBI" id="CHEBI:57692"/>
    </ligand>
</feature>
<keyword evidence="9" id="KW-0560">Oxidoreductase</keyword>
<dbReference type="GO" id="GO:0004783">
    <property type="term" value="F:sulfite reductase (NADPH) activity"/>
    <property type="evidence" value="ECO:0007669"/>
    <property type="project" value="UniProtKB-EC"/>
</dbReference>
<evidence type="ECO:0000256" key="3">
    <source>
        <dbReference type="ARBA" id="ARBA00022605"/>
    </source>
</evidence>
<dbReference type="Pfam" id="PF00258">
    <property type="entry name" value="Flavodoxin_1"/>
    <property type="match status" value="1"/>
</dbReference>
<dbReference type="InterPro" id="IPR008254">
    <property type="entry name" value="Flavodoxin/NO_synth"/>
</dbReference>
<keyword evidence="3" id="KW-0028">Amino-acid biosynthesis</keyword>
<keyword evidence="2" id="KW-0813">Transport</keyword>
<dbReference type="InterPro" id="IPR003097">
    <property type="entry name" value="CysJ-like_FAD-binding"/>
</dbReference>
<feature type="binding site" evidence="12">
    <location>
        <begin position="501"/>
        <end position="502"/>
    </location>
    <ligand>
        <name>NADP(+)</name>
        <dbReference type="ChEBI" id="CHEBI:58349"/>
    </ligand>
</feature>